<dbReference type="Pfam" id="PF13531">
    <property type="entry name" value="SBP_bac_11"/>
    <property type="match status" value="1"/>
</dbReference>
<evidence type="ECO:0000256" key="4">
    <source>
        <dbReference type="SAM" id="SignalP"/>
    </source>
</evidence>
<evidence type="ECO:0000256" key="2">
    <source>
        <dbReference type="ARBA" id="ARBA00022723"/>
    </source>
</evidence>
<protein>
    <submittedName>
        <fullName evidence="5">Molybdate ABC transporter substrate-binding protein</fullName>
    </submittedName>
</protein>
<dbReference type="PIRSF" id="PIRSF004846">
    <property type="entry name" value="ModA"/>
    <property type="match status" value="1"/>
</dbReference>
<dbReference type="NCBIfam" id="TIGR01256">
    <property type="entry name" value="modA"/>
    <property type="match status" value="1"/>
</dbReference>
<comment type="caution">
    <text evidence="5">The sequence shown here is derived from an EMBL/GenBank/DDBJ whole genome shotgun (WGS) entry which is preliminary data.</text>
</comment>
<evidence type="ECO:0000313" key="6">
    <source>
        <dbReference type="Proteomes" id="UP001143362"/>
    </source>
</evidence>
<feature type="chain" id="PRO_5046154108" evidence="4">
    <location>
        <begin position="20"/>
        <end position="245"/>
    </location>
</feature>
<dbReference type="Gene3D" id="3.40.190.10">
    <property type="entry name" value="Periplasmic binding protein-like II"/>
    <property type="match status" value="2"/>
</dbReference>
<name>A0ABT3TBV5_9GAMM</name>
<organism evidence="5 6">
    <name type="scientific">Candidatus Litorirhabdus singularis</name>
    <dbReference type="NCBI Taxonomy" id="2518993"/>
    <lineage>
        <taxon>Bacteria</taxon>
        <taxon>Pseudomonadati</taxon>
        <taxon>Pseudomonadota</taxon>
        <taxon>Gammaproteobacteria</taxon>
        <taxon>Cellvibrionales</taxon>
        <taxon>Halieaceae</taxon>
        <taxon>Candidatus Litorirhabdus</taxon>
    </lineage>
</organism>
<dbReference type="InterPro" id="IPR005950">
    <property type="entry name" value="ModA"/>
</dbReference>
<evidence type="ECO:0000256" key="3">
    <source>
        <dbReference type="ARBA" id="ARBA00022729"/>
    </source>
</evidence>
<dbReference type="InterPro" id="IPR050682">
    <property type="entry name" value="ModA/WtpA"/>
</dbReference>
<evidence type="ECO:0000256" key="1">
    <source>
        <dbReference type="ARBA" id="ARBA00009175"/>
    </source>
</evidence>
<dbReference type="SUPFAM" id="SSF53850">
    <property type="entry name" value="Periplasmic binding protein-like II"/>
    <property type="match status" value="1"/>
</dbReference>
<dbReference type="PANTHER" id="PTHR30632:SF14">
    <property type="entry name" value="TUNGSTATE_MOLYBDATE_CHROMATE-BINDING PROTEIN MODA"/>
    <property type="match status" value="1"/>
</dbReference>
<dbReference type="Proteomes" id="UP001143362">
    <property type="component" value="Unassembled WGS sequence"/>
</dbReference>
<gene>
    <name evidence="5" type="primary">modA</name>
    <name evidence="5" type="ORF">EYC98_02670</name>
</gene>
<evidence type="ECO:0000313" key="5">
    <source>
        <dbReference type="EMBL" id="MCX2979762.1"/>
    </source>
</evidence>
<sequence length="245" mass="26273">MKVTLWLLLAMLWAQPGAAADLHIASAANFRSTLEQLLQDFPASNQEIAVSYASTGALYAQIRHGAPFDILLAADVATPARLASDGLAEAASRRTYARGQLALVYQPHLEALAKQGPLSILRQPQLTLAVANPHLAPYGRAAASVLEKLPSATRPQVITGTNILQAYQLWYSGGADAALIARSMAPENYLPIPAQWHEPIDQQVILLNGGNENALAARFLTYLASDRAQEIILADGYLDPGISDE</sequence>
<keyword evidence="6" id="KW-1185">Reference proteome</keyword>
<dbReference type="EMBL" id="SHNN01000001">
    <property type="protein sequence ID" value="MCX2979762.1"/>
    <property type="molecule type" value="Genomic_DNA"/>
</dbReference>
<reference evidence="5" key="1">
    <citation type="submission" date="2019-02" db="EMBL/GenBank/DDBJ databases">
        <authorList>
            <person name="Li S.-H."/>
        </authorList>
    </citation>
    <scope>NUCLEOTIDE SEQUENCE</scope>
    <source>
        <strain evidence="5">IMCC14734</strain>
    </source>
</reference>
<proteinExistence type="inferred from homology"/>
<accession>A0ABT3TBV5</accession>
<comment type="similarity">
    <text evidence="1">Belongs to the bacterial solute-binding protein ModA family.</text>
</comment>
<feature type="signal peptide" evidence="4">
    <location>
        <begin position="1"/>
        <end position="19"/>
    </location>
</feature>
<keyword evidence="2" id="KW-0479">Metal-binding</keyword>
<keyword evidence="3 4" id="KW-0732">Signal</keyword>
<dbReference type="RefSeq" id="WP_279243759.1">
    <property type="nucleotide sequence ID" value="NZ_SHNN01000001.1"/>
</dbReference>
<dbReference type="PANTHER" id="PTHR30632">
    <property type="entry name" value="MOLYBDATE-BINDING PERIPLASMIC PROTEIN"/>
    <property type="match status" value="1"/>
</dbReference>